<dbReference type="OrthoDB" id="412109at2759"/>
<feature type="region of interest" description="Disordered" evidence="6">
    <location>
        <begin position="1"/>
        <end position="40"/>
    </location>
</feature>
<evidence type="ECO:0000256" key="6">
    <source>
        <dbReference type="SAM" id="MobiDB-lite"/>
    </source>
</evidence>
<reference evidence="7 8" key="1">
    <citation type="submission" date="2016-10" db="EMBL/GenBank/DDBJ databases">
        <title>Genome sequence of the basidiomycete white-rot fungus Trametes pubescens.</title>
        <authorList>
            <person name="Makela M.R."/>
            <person name="Granchi Z."/>
            <person name="Peng M."/>
            <person name="De Vries R.P."/>
            <person name="Grigoriev I."/>
            <person name="Riley R."/>
            <person name="Hilden K."/>
        </authorList>
    </citation>
    <scope>NUCLEOTIDE SEQUENCE [LARGE SCALE GENOMIC DNA]</scope>
    <source>
        <strain evidence="7 8">FBCC735</strain>
    </source>
</reference>
<sequence length="509" mass="61204">MFNTQRPVSHWPKLRPYGKTKQPEFHPRKPFPAPPPTPYNLQGVRRAHVQMHNENAAPPPTVPRHRRPRSEGTDYPPRSEWKNMRYLAAPPPRRGAPPRLVGDQIYIDVADEAQPIIDEIKAQGPLNERAQRVLQQVSQYRFEAMVRANYHKEAVIVEEVMANAPPPVRRMPPPEFAAARQPPLDEAAQLAADVKGELLRRELRMRRQARKREEKERKERQEAKAARAAREEFFQHNVALRLREQNERIQREMEMEARQRQEREEAERKANEARTMEERWQKMKRIQAQREQMENMQRRWRVIEEARAQEMREQEERQRKEAQERRRREQEERYVRQQEEAARRAQEEQERKRREEQERAAREAEEAARRAQEEQERNAREQWERQAQEANTQWGRTICRLYEVKWQKLKEEPVKDVRFFEFPFPIAAETCDDPSDITLERVREFLFWPQRPDCEGKTKREILKIEVLRWHPDKFESRVGPKVLPADWKRTKEAAELVARWVTTLMAEA</sequence>
<evidence type="ECO:0000256" key="1">
    <source>
        <dbReference type="ARBA" id="ARBA00004123"/>
    </source>
</evidence>
<evidence type="ECO:0000313" key="7">
    <source>
        <dbReference type="EMBL" id="OJT10615.1"/>
    </source>
</evidence>
<evidence type="ECO:0000313" key="8">
    <source>
        <dbReference type="Proteomes" id="UP000184267"/>
    </source>
</evidence>
<dbReference type="STRING" id="154538.A0A1M2VSP1"/>
<dbReference type="PANTHER" id="PTHR15263">
    <property type="entry name" value="I-KAPPA-B-LIKE PROTEIN IKBL"/>
    <property type="match status" value="1"/>
</dbReference>
<dbReference type="Proteomes" id="UP000184267">
    <property type="component" value="Unassembled WGS sequence"/>
</dbReference>
<dbReference type="AlphaFoldDB" id="A0A1M2VSP1"/>
<dbReference type="PROSITE" id="PS50096">
    <property type="entry name" value="IQ"/>
    <property type="match status" value="1"/>
</dbReference>
<feature type="region of interest" description="Disordered" evidence="6">
    <location>
        <begin position="53"/>
        <end position="79"/>
    </location>
</feature>
<protein>
    <submittedName>
        <fullName evidence="7">Reticulocyte-binding protein 2-like protein</fullName>
    </submittedName>
</protein>
<feature type="region of interest" description="Disordered" evidence="6">
    <location>
        <begin position="253"/>
        <end position="276"/>
    </location>
</feature>
<evidence type="ECO:0000256" key="3">
    <source>
        <dbReference type="ARBA" id="ARBA00022737"/>
    </source>
</evidence>
<comment type="subcellular location">
    <subcellularLocation>
        <location evidence="1">Nucleus</location>
    </subcellularLocation>
</comment>
<evidence type="ECO:0000256" key="4">
    <source>
        <dbReference type="ARBA" id="ARBA00023043"/>
    </source>
</evidence>
<evidence type="ECO:0000256" key="2">
    <source>
        <dbReference type="ARBA" id="ARBA00022553"/>
    </source>
</evidence>
<evidence type="ECO:0000256" key="5">
    <source>
        <dbReference type="ARBA" id="ARBA00023242"/>
    </source>
</evidence>
<dbReference type="GO" id="GO:0005634">
    <property type="term" value="C:nucleus"/>
    <property type="evidence" value="ECO:0007669"/>
    <property type="project" value="UniProtKB-SubCell"/>
</dbReference>
<feature type="region of interest" description="Disordered" evidence="6">
    <location>
        <begin position="311"/>
        <end position="384"/>
    </location>
</feature>
<keyword evidence="4" id="KW-0040">ANK repeat</keyword>
<proteinExistence type="predicted"/>
<keyword evidence="3" id="KW-0677">Repeat</keyword>
<dbReference type="PANTHER" id="PTHR15263:SF1">
    <property type="entry name" value="NF-KAPPA-B INHIBITOR-LIKE PROTEIN 1"/>
    <property type="match status" value="1"/>
</dbReference>
<dbReference type="GO" id="GO:0043124">
    <property type="term" value="P:negative regulation of canonical NF-kappaB signal transduction"/>
    <property type="evidence" value="ECO:0007669"/>
    <property type="project" value="InterPro"/>
</dbReference>
<organism evidence="7 8">
    <name type="scientific">Trametes pubescens</name>
    <name type="common">White-rot fungus</name>
    <dbReference type="NCBI Taxonomy" id="154538"/>
    <lineage>
        <taxon>Eukaryota</taxon>
        <taxon>Fungi</taxon>
        <taxon>Dikarya</taxon>
        <taxon>Basidiomycota</taxon>
        <taxon>Agaricomycotina</taxon>
        <taxon>Agaricomycetes</taxon>
        <taxon>Polyporales</taxon>
        <taxon>Polyporaceae</taxon>
        <taxon>Trametes</taxon>
    </lineage>
</organism>
<keyword evidence="5" id="KW-0539">Nucleus</keyword>
<accession>A0A1M2VSP1</accession>
<gene>
    <name evidence="7" type="ORF">TRAPUB_12863</name>
</gene>
<dbReference type="OMA" id="MNTSARM"/>
<feature type="compositionally biased region" description="Basic and acidic residues" evidence="6">
    <location>
        <begin position="69"/>
        <end position="79"/>
    </location>
</feature>
<comment type="caution">
    <text evidence="7">The sequence shown here is derived from an EMBL/GenBank/DDBJ whole genome shotgun (WGS) entry which is preliminary data.</text>
</comment>
<keyword evidence="8" id="KW-1185">Reference proteome</keyword>
<dbReference type="EMBL" id="MNAD01000764">
    <property type="protein sequence ID" value="OJT10615.1"/>
    <property type="molecule type" value="Genomic_DNA"/>
</dbReference>
<name>A0A1M2VSP1_TRAPU</name>
<keyword evidence="2" id="KW-0597">Phosphoprotein</keyword>
<dbReference type="InterPro" id="IPR038753">
    <property type="entry name" value="NFKBIL1"/>
</dbReference>